<dbReference type="EMBL" id="CAJVQB010004222">
    <property type="protein sequence ID" value="CAG8630126.1"/>
    <property type="molecule type" value="Genomic_DNA"/>
</dbReference>
<evidence type="ECO:0000313" key="3">
    <source>
        <dbReference type="Proteomes" id="UP000789901"/>
    </source>
</evidence>
<name>A0ABN7UM12_GIGMA</name>
<evidence type="ECO:0000313" key="2">
    <source>
        <dbReference type="EMBL" id="CAG8630126.1"/>
    </source>
</evidence>
<sequence length="77" mass="8287">MKGNFVHARLLTVRNRKTLNNLGPHEPTNTGIPSSSTSTLIIVVISVAGIILIGSAIAGIFIYKKRQEHFHPIATPG</sequence>
<feature type="non-terminal residue" evidence="2">
    <location>
        <position position="77"/>
    </location>
</feature>
<comment type="caution">
    <text evidence="2">The sequence shown here is derived from an EMBL/GenBank/DDBJ whole genome shotgun (WGS) entry which is preliminary data.</text>
</comment>
<dbReference type="Proteomes" id="UP000789901">
    <property type="component" value="Unassembled WGS sequence"/>
</dbReference>
<keyword evidence="1" id="KW-1133">Transmembrane helix</keyword>
<organism evidence="2 3">
    <name type="scientific">Gigaspora margarita</name>
    <dbReference type="NCBI Taxonomy" id="4874"/>
    <lineage>
        <taxon>Eukaryota</taxon>
        <taxon>Fungi</taxon>
        <taxon>Fungi incertae sedis</taxon>
        <taxon>Mucoromycota</taxon>
        <taxon>Glomeromycotina</taxon>
        <taxon>Glomeromycetes</taxon>
        <taxon>Diversisporales</taxon>
        <taxon>Gigasporaceae</taxon>
        <taxon>Gigaspora</taxon>
    </lineage>
</organism>
<keyword evidence="3" id="KW-1185">Reference proteome</keyword>
<proteinExistence type="predicted"/>
<accession>A0ABN7UM12</accession>
<keyword evidence="1" id="KW-0812">Transmembrane</keyword>
<protein>
    <submittedName>
        <fullName evidence="2">14121_t:CDS:1</fullName>
    </submittedName>
</protein>
<reference evidence="2 3" key="1">
    <citation type="submission" date="2021-06" db="EMBL/GenBank/DDBJ databases">
        <authorList>
            <person name="Kallberg Y."/>
            <person name="Tangrot J."/>
            <person name="Rosling A."/>
        </authorList>
    </citation>
    <scope>NUCLEOTIDE SEQUENCE [LARGE SCALE GENOMIC DNA]</scope>
    <source>
        <strain evidence="2 3">120-4 pot B 10/14</strain>
    </source>
</reference>
<evidence type="ECO:0000256" key="1">
    <source>
        <dbReference type="SAM" id="Phobius"/>
    </source>
</evidence>
<feature type="transmembrane region" description="Helical" evidence="1">
    <location>
        <begin position="40"/>
        <end position="63"/>
    </location>
</feature>
<keyword evidence="1" id="KW-0472">Membrane</keyword>
<gene>
    <name evidence="2" type="ORF">GMARGA_LOCUS8287</name>
</gene>